<dbReference type="InterPro" id="IPR032783">
    <property type="entry name" value="AraC_lig"/>
</dbReference>
<dbReference type="Gene3D" id="1.10.10.60">
    <property type="entry name" value="Homeodomain-like"/>
    <property type="match status" value="1"/>
</dbReference>
<dbReference type="RefSeq" id="WP_038446330.1">
    <property type="nucleotide sequence ID" value="NZ_CP008896.1"/>
</dbReference>
<dbReference type="InterPro" id="IPR018062">
    <property type="entry name" value="HTH_AraC-typ_CS"/>
</dbReference>
<dbReference type="InterPro" id="IPR009057">
    <property type="entry name" value="Homeodomain-like_sf"/>
</dbReference>
<evidence type="ECO:0000256" key="3">
    <source>
        <dbReference type="ARBA" id="ARBA00023125"/>
    </source>
</evidence>
<dbReference type="PANTHER" id="PTHR46796:SF7">
    <property type="entry name" value="ARAC FAMILY TRANSCRIPTIONAL REGULATOR"/>
    <property type="match status" value="1"/>
</dbReference>
<dbReference type="EMBL" id="UGUS01000002">
    <property type="protein sequence ID" value="SUD29369.1"/>
    <property type="molecule type" value="Genomic_DNA"/>
</dbReference>
<reference evidence="7 8" key="1">
    <citation type="submission" date="2018-06" db="EMBL/GenBank/DDBJ databases">
        <authorList>
            <consortium name="Pathogen Informatics"/>
            <person name="Doyle S."/>
        </authorList>
    </citation>
    <scope>NUCLEOTIDE SEQUENCE [LARGE SCALE GENOMIC DNA]</scope>
    <source>
        <strain evidence="7 8">NCTC10392</strain>
    </source>
</reference>
<dbReference type="InterPro" id="IPR018060">
    <property type="entry name" value="HTH_AraC"/>
</dbReference>
<comment type="function">
    <text evidence="5">Regulatory protein of the TOL plasmid xyl operons. XylS activates the xylXYZLTEGFJQKIH operon required for the degradation of toluene, m-xylene and p-xylene.</text>
</comment>
<evidence type="ECO:0000256" key="4">
    <source>
        <dbReference type="ARBA" id="ARBA00023163"/>
    </source>
</evidence>
<dbReference type="GO" id="GO:0043565">
    <property type="term" value="F:sequence-specific DNA binding"/>
    <property type="evidence" value="ECO:0007669"/>
    <property type="project" value="InterPro"/>
</dbReference>
<keyword evidence="2" id="KW-0805">Transcription regulation</keyword>
<evidence type="ECO:0000256" key="1">
    <source>
        <dbReference type="ARBA" id="ARBA00004496"/>
    </source>
</evidence>
<evidence type="ECO:0000259" key="6">
    <source>
        <dbReference type="PROSITE" id="PS01124"/>
    </source>
</evidence>
<dbReference type="OrthoDB" id="9783876at2"/>
<dbReference type="PROSITE" id="PS01124">
    <property type="entry name" value="HTH_ARAC_FAMILY_2"/>
    <property type="match status" value="1"/>
</dbReference>
<dbReference type="GO" id="GO:0009893">
    <property type="term" value="P:positive regulation of metabolic process"/>
    <property type="evidence" value="ECO:0007669"/>
    <property type="project" value="UniProtKB-ARBA"/>
</dbReference>
<dbReference type="PANTHER" id="PTHR46796">
    <property type="entry name" value="HTH-TYPE TRANSCRIPTIONAL ACTIVATOR RHAS-RELATED"/>
    <property type="match status" value="1"/>
</dbReference>
<dbReference type="Pfam" id="PF12833">
    <property type="entry name" value="HTH_18"/>
    <property type="match status" value="1"/>
</dbReference>
<keyword evidence="4" id="KW-0804">Transcription</keyword>
<proteinExistence type="predicted"/>
<dbReference type="GO" id="GO:0005737">
    <property type="term" value="C:cytoplasm"/>
    <property type="evidence" value="ECO:0007669"/>
    <property type="project" value="UniProtKB-SubCell"/>
</dbReference>
<dbReference type="Proteomes" id="UP000255125">
    <property type="component" value="Unassembled WGS sequence"/>
</dbReference>
<dbReference type="SMART" id="SM00342">
    <property type="entry name" value="HTH_ARAC"/>
    <property type="match status" value="1"/>
</dbReference>
<gene>
    <name evidence="7" type="ORF">NCTC10392_01307</name>
</gene>
<dbReference type="SUPFAM" id="SSF46689">
    <property type="entry name" value="Homeodomain-like"/>
    <property type="match status" value="2"/>
</dbReference>
<dbReference type="KEGG" id="pfn:HZ99_23680"/>
<keyword evidence="3" id="KW-0238">DNA-binding</keyword>
<comment type="subcellular location">
    <subcellularLocation>
        <location evidence="1">Cytoplasm</location>
    </subcellularLocation>
</comment>
<evidence type="ECO:0000313" key="8">
    <source>
        <dbReference type="Proteomes" id="UP000255125"/>
    </source>
</evidence>
<dbReference type="Pfam" id="PF12852">
    <property type="entry name" value="Cupin_6"/>
    <property type="match status" value="1"/>
</dbReference>
<name>A0A379I968_PSEFL</name>
<dbReference type="GO" id="GO:0003700">
    <property type="term" value="F:DNA-binding transcription factor activity"/>
    <property type="evidence" value="ECO:0007669"/>
    <property type="project" value="InterPro"/>
</dbReference>
<dbReference type="InterPro" id="IPR050204">
    <property type="entry name" value="AraC_XylS_family_regulators"/>
</dbReference>
<protein>
    <submittedName>
        <fullName evidence="7">Transcriptional regulator, AraC family protein</fullName>
    </submittedName>
</protein>
<dbReference type="PROSITE" id="PS00041">
    <property type="entry name" value="HTH_ARAC_FAMILY_1"/>
    <property type="match status" value="1"/>
</dbReference>
<evidence type="ECO:0000256" key="5">
    <source>
        <dbReference type="ARBA" id="ARBA00037345"/>
    </source>
</evidence>
<organism evidence="7 8">
    <name type="scientific">Pseudomonas fluorescens</name>
    <dbReference type="NCBI Taxonomy" id="294"/>
    <lineage>
        <taxon>Bacteria</taxon>
        <taxon>Pseudomonadati</taxon>
        <taxon>Pseudomonadota</taxon>
        <taxon>Gammaproteobacteria</taxon>
        <taxon>Pseudomonadales</taxon>
        <taxon>Pseudomonadaceae</taxon>
        <taxon>Pseudomonas</taxon>
    </lineage>
</organism>
<feature type="domain" description="HTH araC/xylS-type" evidence="6">
    <location>
        <begin position="186"/>
        <end position="284"/>
    </location>
</feature>
<dbReference type="AlphaFoldDB" id="A0A379I968"/>
<evidence type="ECO:0000256" key="2">
    <source>
        <dbReference type="ARBA" id="ARBA00023015"/>
    </source>
</evidence>
<accession>A0A379I968</accession>
<evidence type="ECO:0000313" key="7">
    <source>
        <dbReference type="EMBL" id="SUD29369.1"/>
    </source>
</evidence>
<sequence>MDALSELMHHLHLRTRVFHRSTHCGRWDVDADYEQKAMFHLVASGRCLLRTTGVAADTTLQAGDAVIFTSPCDHVLMSMPDAQASDVTLLLCGYFEFDSPLAAVLLASLPASLLLPGPSTGGQGNLGTPGSLLGLIVAEAQNEAPGASVMMEKLSDALFMYAVRQCLADGSIQSGLLLGLSDPRIGTALLAMHQHPAQPWTVATLAERGHLSRAAFARRFSACVGMSPLEYLTRVRMQVARTAITERRAAVSEAAALAGYATEAAFNRAFKRMHGYPPGALKPLRLLA</sequence>